<dbReference type="EMBL" id="JBHSGN010000057">
    <property type="protein sequence ID" value="MFC4673466.1"/>
    <property type="molecule type" value="Genomic_DNA"/>
</dbReference>
<gene>
    <name evidence="1" type="ORF">ACFO6W_07165</name>
</gene>
<dbReference type="Proteomes" id="UP001596023">
    <property type="component" value="Unassembled WGS sequence"/>
</dbReference>
<accession>A0ABV9KU45</accession>
<name>A0ABV9KU45_9BACT</name>
<reference evidence="2" key="1">
    <citation type="journal article" date="2019" name="Int. J. Syst. Evol. Microbiol.">
        <title>The Global Catalogue of Microorganisms (GCM) 10K type strain sequencing project: providing services to taxonomists for standard genome sequencing and annotation.</title>
        <authorList>
            <consortium name="The Broad Institute Genomics Platform"/>
            <consortium name="The Broad Institute Genome Sequencing Center for Infectious Disease"/>
            <person name="Wu L."/>
            <person name="Ma J."/>
        </authorList>
    </citation>
    <scope>NUCLEOTIDE SEQUENCE [LARGE SCALE GENOMIC DNA]</scope>
    <source>
        <strain evidence="2">CCUG 66188</strain>
    </source>
</reference>
<dbReference type="RefSeq" id="WP_379994768.1">
    <property type="nucleotide sequence ID" value="NZ_JBHSGN010000057.1"/>
</dbReference>
<proteinExistence type="predicted"/>
<comment type="caution">
    <text evidence="1">The sequence shown here is derived from an EMBL/GenBank/DDBJ whole genome shotgun (WGS) entry which is preliminary data.</text>
</comment>
<organism evidence="1 2">
    <name type="scientific">Dysgonomonas termitidis</name>
    <dbReference type="NCBI Taxonomy" id="1516126"/>
    <lineage>
        <taxon>Bacteria</taxon>
        <taxon>Pseudomonadati</taxon>
        <taxon>Bacteroidota</taxon>
        <taxon>Bacteroidia</taxon>
        <taxon>Bacteroidales</taxon>
        <taxon>Dysgonomonadaceae</taxon>
        <taxon>Dysgonomonas</taxon>
    </lineage>
</organism>
<sequence>MAYRIGQWSEAKNDFKECFGISIGPFYDGFMTLVCQSIKIDIVKFDEWIKKQHGDYELENKSLADMIFEYYGDEAAALIDELI</sequence>
<keyword evidence="2" id="KW-1185">Reference proteome</keyword>
<protein>
    <submittedName>
        <fullName evidence="1">Uncharacterized protein</fullName>
    </submittedName>
</protein>
<evidence type="ECO:0000313" key="2">
    <source>
        <dbReference type="Proteomes" id="UP001596023"/>
    </source>
</evidence>
<evidence type="ECO:0000313" key="1">
    <source>
        <dbReference type="EMBL" id="MFC4673466.1"/>
    </source>
</evidence>